<gene>
    <name evidence="11" type="ORF">MR241_02410</name>
</gene>
<evidence type="ECO:0000259" key="9">
    <source>
        <dbReference type="PROSITE" id="PS51379"/>
    </source>
</evidence>
<dbReference type="GO" id="GO:0046872">
    <property type="term" value="F:metal ion binding"/>
    <property type="evidence" value="ECO:0007669"/>
    <property type="project" value="UniProtKB-KW"/>
</dbReference>
<comment type="similarity">
    <text evidence="2">Belongs to the organic radical-activating enzymes family.</text>
</comment>
<dbReference type="PIRSF" id="PIRSF000371">
    <property type="entry name" value="PFL_act_enz"/>
    <property type="match status" value="1"/>
</dbReference>
<sequence>MKGSVFDIQRASYVDGPGIRTTVFLKGCHMNCAWCHNPEGKRRGTQRMYFESKCLHCGKCAGVCRSGAISFVPSSGALGFSPGKCVLCGRCALICPQNAISLCGYETDSGEILDEVKKDIGFYNDTGGGVTLSGGECLDQPDFTAEILEKCKEAGISTAVDTAGDVPWESIEKVLPYTDLFLYDIKCITPSLHRKFTGVGNQRIMENYRRLLSLGVGITVRVPLIAGFNDGDAESGKITAFLRENPPGRVEFLPYHAMGENKYRALGPGEPEKFSAPSQEVIGKLQAAVKSL</sequence>
<evidence type="ECO:0000256" key="4">
    <source>
        <dbReference type="ARBA" id="ARBA00022691"/>
    </source>
</evidence>
<proteinExistence type="inferred from homology"/>
<comment type="caution">
    <text evidence="11">The sequence shown here is derived from an EMBL/GenBank/DDBJ whole genome shotgun (WGS) entry which is preliminary data.</text>
</comment>
<evidence type="ECO:0000256" key="3">
    <source>
        <dbReference type="ARBA" id="ARBA00022485"/>
    </source>
</evidence>
<dbReference type="InterPro" id="IPR017896">
    <property type="entry name" value="4Fe4S_Fe-S-bd"/>
</dbReference>
<comment type="cofactor">
    <cofactor evidence="1">
        <name>[4Fe-4S] cluster</name>
        <dbReference type="ChEBI" id="CHEBI:49883"/>
    </cofactor>
</comment>
<dbReference type="InterPro" id="IPR001989">
    <property type="entry name" value="Radical_activat_CS"/>
</dbReference>
<dbReference type="CDD" id="cd01335">
    <property type="entry name" value="Radical_SAM"/>
    <property type="match status" value="1"/>
</dbReference>
<keyword evidence="6" id="KW-0560">Oxidoreductase</keyword>
<dbReference type="GO" id="GO:0016491">
    <property type="term" value="F:oxidoreductase activity"/>
    <property type="evidence" value="ECO:0007669"/>
    <property type="project" value="UniProtKB-KW"/>
</dbReference>
<keyword evidence="3" id="KW-0004">4Fe-4S</keyword>
<keyword evidence="7" id="KW-0408">Iron</keyword>
<dbReference type="PROSITE" id="PS51918">
    <property type="entry name" value="RADICAL_SAM"/>
    <property type="match status" value="1"/>
</dbReference>
<evidence type="ECO:0000256" key="1">
    <source>
        <dbReference type="ARBA" id="ARBA00001966"/>
    </source>
</evidence>
<dbReference type="Pfam" id="PF04055">
    <property type="entry name" value="Radical_SAM"/>
    <property type="match status" value="1"/>
</dbReference>
<name>A0AAE3JZQ4_9BACT</name>
<dbReference type="Gene3D" id="3.30.70.20">
    <property type="match status" value="1"/>
</dbReference>
<dbReference type="PROSITE" id="PS00198">
    <property type="entry name" value="4FE4S_FER_1"/>
    <property type="match status" value="1"/>
</dbReference>
<dbReference type="PROSITE" id="PS01087">
    <property type="entry name" value="RADICAL_ACTIVATING"/>
    <property type="match status" value="1"/>
</dbReference>
<reference evidence="11 12" key="1">
    <citation type="submission" date="2022-03" db="EMBL/GenBank/DDBJ databases">
        <title>Metagenome-assembled genomes from swine fecal metagenomes.</title>
        <authorList>
            <person name="Holman D.B."/>
            <person name="Kommadath A."/>
        </authorList>
    </citation>
    <scope>NUCLEOTIDE SEQUENCE [LARGE SCALE GENOMIC DNA]</scope>
    <source>
        <strain evidence="11">SUG147</strain>
    </source>
</reference>
<dbReference type="NCBIfam" id="TIGR02494">
    <property type="entry name" value="PFLE_PFLC"/>
    <property type="match status" value="1"/>
</dbReference>
<feature type="domain" description="4Fe-4S ferredoxin-type" evidence="9">
    <location>
        <begin position="45"/>
        <end position="74"/>
    </location>
</feature>
<dbReference type="InterPro" id="IPR034457">
    <property type="entry name" value="Organic_radical-activating"/>
</dbReference>
<feature type="domain" description="Radical SAM core" evidence="10">
    <location>
        <begin position="14"/>
        <end position="292"/>
    </location>
</feature>
<protein>
    <submittedName>
        <fullName evidence="11">Glycyl-radical enzyme activating protein</fullName>
    </submittedName>
</protein>
<dbReference type="EMBL" id="JALEMU010000041">
    <property type="protein sequence ID" value="MCI5755130.1"/>
    <property type="molecule type" value="Genomic_DNA"/>
</dbReference>
<organism evidence="11 12">
    <name type="scientific">Candidatus Colimorpha enterica</name>
    <dbReference type="NCBI Taxonomy" id="3083063"/>
    <lineage>
        <taxon>Bacteria</taxon>
        <taxon>Pseudomonadati</taxon>
        <taxon>Bacteroidota</taxon>
        <taxon>Bacteroidia</taxon>
        <taxon>Bacteroidales</taxon>
        <taxon>Candidatus Colimorpha</taxon>
    </lineage>
</organism>
<evidence type="ECO:0000256" key="6">
    <source>
        <dbReference type="ARBA" id="ARBA00023002"/>
    </source>
</evidence>
<evidence type="ECO:0000256" key="7">
    <source>
        <dbReference type="ARBA" id="ARBA00023004"/>
    </source>
</evidence>
<dbReference type="SFLD" id="SFLDS00029">
    <property type="entry name" value="Radical_SAM"/>
    <property type="match status" value="1"/>
</dbReference>
<keyword evidence="8" id="KW-0411">Iron-sulfur</keyword>
<dbReference type="InterPro" id="IPR017900">
    <property type="entry name" value="4Fe4S_Fe_S_CS"/>
</dbReference>
<accession>A0AAE3JZQ4</accession>
<dbReference type="GO" id="GO:0051539">
    <property type="term" value="F:4 iron, 4 sulfur cluster binding"/>
    <property type="evidence" value="ECO:0007669"/>
    <property type="project" value="UniProtKB-KW"/>
</dbReference>
<dbReference type="PANTHER" id="PTHR30352:SF4">
    <property type="entry name" value="PYRUVATE FORMATE-LYASE 2-ACTIVATING ENZYME"/>
    <property type="match status" value="1"/>
</dbReference>
<dbReference type="InterPro" id="IPR040074">
    <property type="entry name" value="BssD/PflA/YjjW"/>
</dbReference>
<keyword evidence="4" id="KW-0949">S-adenosyl-L-methionine</keyword>
<evidence type="ECO:0000313" key="11">
    <source>
        <dbReference type="EMBL" id="MCI5755130.1"/>
    </source>
</evidence>
<dbReference type="SFLD" id="SFLDG01066">
    <property type="entry name" value="organic_radical-activating_enz"/>
    <property type="match status" value="1"/>
</dbReference>
<dbReference type="SUPFAM" id="SSF102114">
    <property type="entry name" value="Radical SAM enzymes"/>
    <property type="match status" value="1"/>
</dbReference>
<evidence type="ECO:0000256" key="2">
    <source>
        <dbReference type="ARBA" id="ARBA00009777"/>
    </source>
</evidence>
<keyword evidence="5" id="KW-0479">Metal-binding</keyword>
<dbReference type="PANTHER" id="PTHR30352">
    <property type="entry name" value="PYRUVATE FORMATE-LYASE-ACTIVATING ENZYME"/>
    <property type="match status" value="1"/>
</dbReference>
<dbReference type="Pfam" id="PF12838">
    <property type="entry name" value="Fer4_7"/>
    <property type="match status" value="1"/>
</dbReference>
<evidence type="ECO:0000259" key="10">
    <source>
        <dbReference type="PROSITE" id="PS51918"/>
    </source>
</evidence>
<dbReference type="AlphaFoldDB" id="A0AAE3JZQ4"/>
<dbReference type="InterPro" id="IPR058240">
    <property type="entry name" value="rSAM_sf"/>
</dbReference>
<dbReference type="SUPFAM" id="SSF54862">
    <property type="entry name" value="4Fe-4S ferredoxins"/>
    <property type="match status" value="1"/>
</dbReference>
<dbReference type="Gene3D" id="3.20.20.70">
    <property type="entry name" value="Aldolase class I"/>
    <property type="match status" value="1"/>
</dbReference>
<dbReference type="SFLD" id="SFLDG01118">
    <property type="entry name" value="activating_enzymes__group_2"/>
    <property type="match status" value="1"/>
</dbReference>
<dbReference type="Proteomes" id="UP001139365">
    <property type="component" value="Unassembled WGS sequence"/>
</dbReference>
<dbReference type="PROSITE" id="PS51379">
    <property type="entry name" value="4FE4S_FER_2"/>
    <property type="match status" value="2"/>
</dbReference>
<dbReference type="InterPro" id="IPR012839">
    <property type="entry name" value="Organic_radical_activase"/>
</dbReference>
<evidence type="ECO:0000256" key="5">
    <source>
        <dbReference type="ARBA" id="ARBA00022723"/>
    </source>
</evidence>
<evidence type="ECO:0000313" key="12">
    <source>
        <dbReference type="Proteomes" id="UP001139365"/>
    </source>
</evidence>
<feature type="domain" description="4Fe-4S ferredoxin-type" evidence="9">
    <location>
        <begin position="76"/>
        <end position="105"/>
    </location>
</feature>
<evidence type="ECO:0000256" key="8">
    <source>
        <dbReference type="ARBA" id="ARBA00023014"/>
    </source>
</evidence>
<dbReference type="Pfam" id="PF13353">
    <property type="entry name" value="Fer4_12"/>
    <property type="match status" value="1"/>
</dbReference>
<dbReference type="InterPro" id="IPR007197">
    <property type="entry name" value="rSAM"/>
</dbReference>
<dbReference type="InterPro" id="IPR013785">
    <property type="entry name" value="Aldolase_TIM"/>
</dbReference>